<keyword evidence="3" id="KW-1185">Reference proteome</keyword>
<gene>
    <name evidence="2" type="ORF">OC842_007608</name>
</gene>
<dbReference type="Proteomes" id="UP001176521">
    <property type="component" value="Unassembled WGS sequence"/>
</dbReference>
<evidence type="ECO:0000256" key="1">
    <source>
        <dbReference type="SAM" id="MobiDB-lite"/>
    </source>
</evidence>
<evidence type="ECO:0000313" key="2">
    <source>
        <dbReference type="EMBL" id="KAK0518966.1"/>
    </source>
</evidence>
<proteinExistence type="predicted"/>
<accession>A0AAN6G3E4</accession>
<reference evidence="2" key="1">
    <citation type="journal article" date="2023" name="PhytoFront">
        <title>Draft Genome Resources of Seven Strains of Tilletia horrida, Causal Agent of Kernel Smut of Rice.</title>
        <authorList>
            <person name="Khanal S."/>
            <person name="Antony Babu S."/>
            <person name="Zhou X.G."/>
        </authorList>
    </citation>
    <scope>NUCLEOTIDE SEQUENCE</scope>
    <source>
        <strain evidence="2">TX3</strain>
    </source>
</reference>
<feature type="compositionally biased region" description="Low complexity" evidence="1">
    <location>
        <begin position="57"/>
        <end position="88"/>
    </location>
</feature>
<name>A0AAN6G3E4_9BASI</name>
<dbReference type="EMBL" id="JAPDMQ010001116">
    <property type="protein sequence ID" value="KAK0518966.1"/>
    <property type="molecule type" value="Genomic_DNA"/>
</dbReference>
<organism evidence="2 3">
    <name type="scientific">Tilletia horrida</name>
    <dbReference type="NCBI Taxonomy" id="155126"/>
    <lineage>
        <taxon>Eukaryota</taxon>
        <taxon>Fungi</taxon>
        <taxon>Dikarya</taxon>
        <taxon>Basidiomycota</taxon>
        <taxon>Ustilaginomycotina</taxon>
        <taxon>Exobasidiomycetes</taxon>
        <taxon>Tilletiales</taxon>
        <taxon>Tilletiaceae</taxon>
        <taxon>Tilletia</taxon>
    </lineage>
</organism>
<dbReference type="AlphaFoldDB" id="A0AAN6G3E4"/>
<protein>
    <submittedName>
        <fullName evidence="2">Uncharacterized protein</fullName>
    </submittedName>
</protein>
<comment type="caution">
    <text evidence="2">The sequence shown here is derived from an EMBL/GenBank/DDBJ whole genome shotgun (WGS) entry which is preliminary data.</text>
</comment>
<evidence type="ECO:0000313" key="3">
    <source>
        <dbReference type="Proteomes" id="UP001176521"/>
    </source>
</evidence>
<feature type="region of interest" description="Disordered" evidence="1">
    <location>
        <begin position="43"/>
        <end position="105"/>
    </location>
</feature>
<sequence length="105" mass="10498">MPPKPAGLRPNPIAVQRWSTQTLILLSSSVGLTTYMLGFSSGYSSGKQRAAEDATLAGRPAPGSVAASSAGMAPPAQFIEAAAPGSASPIPPASARDQPRAPAPS</sequence>